<dbReference type="PANTHER" id="PTHR22770">
    <property type="entry name" value="UBIQUITIN CONJUGATING ENZYME 7 INTERACTING PROTEIN-RELATED"/>
    <property type="match status" value="1"/>
</dbReference>
<feature type="domain" description="RING-type" evidence="9">
    <location>
        <begin position="1170"/>
        <end position="1378"/>
    </location>
</feature>
<dbReference type="InterPro" id="IPR051628">
    <property type="entry name" value="LUBAC_E3_Ligases"/>
</dbReference>
<feature type="non-terminal residue" evidence="10">
    <location>
        <position position="1"/>
    </location>
</feature>
<dbReference type="GO" id="GO:0016740">
    <property type="term" value="F:transferase activity"/>
    <property type="evidence" value="ECO:0007669"/>
    <property type="project" value="UniProtKB-KW"/>
</dbReference>
<protein>
    <recommendedName>
        <fullName evidence="9">RING-type domain-containing protein</fullName>
    </recommendedName>
</protein>
<accession>A0A232F9A6</accession>
<dbReference type="OrthoDB" id="10009520at2759"/>
<evidence type="ECO:0000256" key="3">
    <source>
        <dbReference type="ARBA" id="ARBA00022723"/>
    </source>
</evidence>
<keyword evidence="11" id="KW-1185">Reference proteome</keyword>
<evidence type="ECO:0000256" key="6">
    <source>
        <dbReference type="ARBA" id="ARBA00022786"/>
    </source>
</evidence>
<evidence type="ECO:0000313" key="10">
    <source>
        <dbReference type="EMBL" id="OXU27039.1"/>
    </source>
</evidence>
<feature type="compositionally biased region" description="Polar residues" evidence="8">
    <location>
        <begin position="441"/>
        <end position="475"/>
    </location>
</feature>
<dbReference type="EMBL" id="NNAY01000678">
    <property type="protein sequence ID" value="OXU27039.1"/>
    <property type="molecule type" value="Genomic_DNA"/>
</dbReference>
<feature type="region of interest" description="Disordered" evidence="8">
    <location>
        <begin position="406"/>
        <end position="492"/>
    </location>
</feature>
<evidence type="ECO:0000256" key="4">
    <source>
        <dbReference type="ARBA" id="ARBA00022737"/>
    </source>
</evidence>
<dbReference type="CDD" id="cd20339">
    <property type="entry name" value="BRcat_RBR_RNF216"/>
    <property type="match status" value="1"/>
</dbReference>
<dbReference type="PANTHER" id="PTHR22770:SF47">
    <property type="entry name" value="E3 UBIQUITIN-PROTEIN LIGASE RNF216"/>
    <property type="match status" value="1"/>
</dbReference>
<comment type="caution">
    <text evidence="10">The sequence shown here is derived from an EMBL/GenBank/DDBJ whole genome shotgun (WGS) entry which is preliminary data.</text>
</comment>
<keyword evidence="2" id="KW-0808">Transferase</keyword>
<evidence type="ECO:0000256" key="5">
    <source>
        <dbReference type="ARBA" id="ARBA00022771"/>
    </source>
</evidence>
<keyword evidence="7" id="KW-0862">Zinc</keyword>
<keyword evidence="4" id="KW-0677">Repeat</keyword>
<evidence type="ECO:0000313" key="11">
    <source>
        <dbReference type="Proteomes" id="UP000215335"/>
    </source>
</evidence>
<dbReference type="Gene3D" id="1.20.120.1750">
    <property type="match status" value="1"/>
</dbReference>
<dbReference type="InterPro" id="IPR047546">
    <property type="entry name" value="Rcat_RBR_RNF216"/>
</dbReference>
<evidence type="ECO:0000256" key="1">
    <source>
        <dbReference type="ARBA" id="ARBA00004906"/>
    </source>
</evidence>
<dbReference type="PROSITE" id="PS51873">
    <property type="entry name" value="TRIAD"/>
    <property type="match status" value="1"/>
</dbReference>
<feature type="compositionally biased region" description="Basic and acidic residues" evidence="8">
    <location>
        <begin position="243"/>
        <end position="259"/>
    </location>
</feature>
<name>A0A232F9A6_9HYME</name>
<feature type="region of interest" description="Disordered" evidence="8">
    <location>
        <begin position="231"/>
        <end position="281"/>
    </location>
</feature>
<keyword evidence="3" id="KW-0479">Metal-binding</keyword>
<proteinExistence type="predicted"/>
<feature type="compositionally biased region" description="Low complexity" evidence="8">
    <location>
        <begin position="267"/>
        <end position="276"/>
    </location>
</feature>
<dbReference type="Proteomes" id="UP000215335">
    <property type="component" value="Unassembled WGS sequence"/>
</dbReference>
<sequence length="1448" mass="162891">EKRKCKGNRGQEPERKSRLCSRFDEVAPDDALLLKDSRTTKQLLNNKMYGEIFKVFDVVKSYFHKNGNRSFEESSVFELLENLYPVYGAAQTIAIVTGVQDAQRIRNCEDSSNESKVEILESDKSNDADSIIEVEVPQKIHPVVDLTSNSPESDDAVIVENSTNQYVKNIRENNLNIEVESSSSADSDNEYHGLSDPDISKLFEDEGWNETVQNILGTSNATPQPDFLAMIGGGFTKPNSNQLEREQNNSGIAEERENSEMLEENNNDPNNNLDGGVLEEEPVSNNNNALISEVTDSVPGCSKDTNAVIAMDFWSSNEKNLSNHNFHQSISPVPGCSKDFNDSHNLESVSMFADESIKKDAICIQEIIPWANLDTIYSILKKHGNSPNRKQLTLWDLMSEVSSHINTKVGKRKHNNDICKVPKKSPKMNDVDESSLDLLPNMQSNNTACNESSNDSQSSKTSEYNKSISSEVTDSNQKKHMFNSDTPKTLFFNKKDSRDSVKSIDSLNKSTNNANINCIIMDETANLMPAKPMKNQFFNNSADLLVPKLNYNHHHSLKFADRPVRKERNETIVSGSLKDYSNTLPVNACVSPNDSGSNKMVNSLKMLGNIFDDSSSKPAKNSEKELGAIKKELMDMADFFENNEPFTQEDPSVAKDAAKLKQNSAEIIKPSKLEVQQNSPVRILTTPTTISYIRASNFNYTSTNSNINQQKIAVRKDLGYQTLERLAVVNNKLTTIRQPKVDRVNVKSGSFSANIENPFSSKPKNEILTVKPVTAAEARQRQALVPNSFWPGPALITSKHKPIAAPKLKTLPPGLAIEQNKYQNRASVPKLKMLGPYASPNINSIKPADPSKMFPMLDLPKLLPAAAVTSSSMPAQTVNLENKPSTSGGTYEMQKILVQPSTVAIDPKIYNKLRSMFPDVRKSYVKKICMNPPGGAYLNKDQLLDALINHLLKEGDAHLRTINYMAEQEHQNKISTLSVDEKYEYLLGIFPDADPTYLRDFVEKSCSTEQMLQEFIQQKLEKKDYPTKAQYLAKIKITEQIKQYTTDFKVEQFLELFPDPFKHFEDQSRKCDYQPIAMEFLKSFFNRNKVNTISCQYLQSGYNLSLTAKALSEIGSDMKSKRITAEMPTENIPLLQEMAFVKNKKYIQNHVDTLKAKEEELFKALQEKNLLITCQCCFNDECMPTKSAECNSGHVFCFDCIIRGTESKLADGEAHVKCFTNCESEFSLATLQKILPPTTFSALLKKRQAAEIMAAGMDDLVSCPFCHFASIPPPEDRIFKCLNPECMKETCRQCKELNHIPLRCDEVIKTDKARHLIEEKMTQALLRTCYNCKKQFYKEDGCNKMQCYCGALMCYLCDKPVKGYDHFNPQGGSNTHLCPLWSDDRRLNAESVRKVAEEMKKAMQKANPNLEIDMDSLLPKLPPRSKGAHDDIPNANQLPEHVRRVAAP</sequence>
<keyword evidence="5" id="KW-0863">Zinc-finger</keyword>
<dbReference type="Pfam" id="PF26200">
    <property type="entry name" value="Rcat_RNF216"/>
    <property type="match status" value="1"/>
</dbReference>
<dbReference type="SUPFAM" id="SSF57850">
    <property type="entry name" value="RING/U-box"/>
    <property type="match status" value="1"/>
</dbReference>
<keyword evidence="6" id="KW-0833">Ubl conjugation pathway</keyword>
<evidence type="ECO:0000259" key="9">
    <source>
        <dbReference type="PROSITE" id="PS51873"/>
    </source>
</evidence>
<dbReference type="CDD" id="cd20353">
    <property type="entry name" value="Rcat_RBR_RNF216"/>
    <property type="match status" value="1"/>
</dbReference>
<reference evidence="10 11" key="1">
    <citation type="journal article" date="2017" name="Curr. Biol.">
        <title>The Evolution of Venom by Co-option of Single-Copy Genes.</title>
        <authorList>
            <person name="Martinson E.O."/>
            <person name="Mrinalini"/>
            <person name="Kelkar Y.D."/>
            <person name="Chang C.H."/>
            <person name="Werren J.H."/>
        </authorList>
    </citation>
    <scope>NUCLEOTIDE SEQUENCE [LARGE SCALE GENOMIC DNA]</scope>
    <source>
        <strain evidence="10 11">Alberta</strain>
        <tissue evidence="10">Whole body</tissue>
    </source>
</reference>
<evidence type="ECO:0000256" key="2">
    <source>
        <dbReference type="ARBA" id="ARBA00022679"/>
    </source>
</evidence>
<gene>
    <name evidence="10" type="ORF">TSAR_006001</name>
</gene>
<dbReference type="InterPro" id="IPR047545">
    <property type="entry name" value="BRcat_RBR_RNF216"/>
</dbReference>
<dbReference type="GO" id="GO:0008270">
    <property type="term" value="F:zinc ion binding"/>
    <property type="evidence" value="ECO:0007669"/>
    <property type="project" value="UniProtKB-KW"/>
</dbReference>
<organism evidence="10 11">
    <name type="scientific">Trichomalopsis sarcophagae</name>
    <dbReference type="NCBI Taxonomy" id="543379"/>
    <lineage>
        <taxon>Eukaryota</taxon>
        <taxon>Metazoa</taxon>
        <taxon>Ecdysozoa</taxon>
        <taxon>Arthropoda</taxon>
        <taxon>Hexapoda</taxon>
        <taxon>Insecta</taxon>
        <taxon>Pterygota</taxon>
        <taxon>Neoptera</taxon>
        <taxon>Endopterygota</taxon>
        <taxon>Hymenoptera</taxon>
        <taxon>Apocrita</taxon>
        <taxon>Proctotrupomorpha</taxon>
        <taxon>Chalcidoidea</taxon>
        <taxon>Pteromalidae</taxon>
        <taxon>Pteromalinae</taxon>
        <taxon>Trichomalopsis</taxon>
    </lineage>
</organism>
<evidence type="ECO:0000256" key="7">
    <source>
        <dbReference type="ARBA" id="ARBA00022833"/>
    </source>
</evidence>
<dbReference type="InterPro" id="IPR044066">
    <property type="entry name" value="TRIAD_supradom"/>
</dbReference>
<comment type="pathway">
    <text evidence="1">Protein modification; protein ubiquitination.</text>
</comment>
<evidence type="ECO:0000256" key="8">
    <source>
        <dbReference type="SAM" id="MobiDB-lite"/>
    </source>
</evidence>
<feature type="region of interest" description="Disordered" evidence="8">
    <location>
        <begin position="1415"/>
        <end position="1448"/>
    </location>
</feature>
<dbReference type="STRING" id="543379.A0A232F9A6"/>